<dbReference type="SUPFAM" id="SSF50978">
    <property type="entry name" value="WD40 repeat-like"/>
    <property type="match status" value="1"/>
</dbReference>
<proteinExistence type="predicted"/>
<keyword evidence="1" id="KW-0853">WD repeat</keyword>
<comment type="caution">
    <text evidence="2">The sequence shown here is derived from an EMBL/GenBank/DDBJ whole genome shotgun (WGS) entry which is preliminary data.</text>
</comment>
<dbReference type="InterPro" id="IPR001680">
    <property type="entry name" value="WD40_rpt"/>
</dbReference>
<evidence type="ECO:0000313" key="2">
    <source>
        <dbReference type="EMBL" id="GIQ91833.1"/>
    </source>
</evidence>
<keyword evidence="3" id="KW-1185">Reference proteome</keyword>
<evidence type="ECO:0000313" key="3">
    <source>
        <dbReference type="Proteomes" id="UP000265618"/>
    </source>
</evidence>
<feature type="repeat" description="WD" evidence="1">
    <location>
        <begin position="1"/>
        <end position="34"/>
    </location>
</feature>
<gene>
    <name evidence="2" type="ORF">KIPB_015262</name>
</gene>
<dbReference type="InterPro" id="IPR036322">
    <property type="entry name" value="WD40_repeat_dom_sf"/>
</dbReference>
<sequence>LTLTVSPSLSYFVTGGITGDVRVWDFKEKRLRAVYKDHIMSVTGLHVTGDDQFIVSSAKDCNIIVTGRDSGTRH</sequence>
<dbReference type="Pfam" id="PF00400">
    <property type="entry name" value="WD40"/>
    <property type="match status" value="2"/>
</dbReference>
<reference evidence="2 3" key="1">
    <citation type="journal article" date="2018" name="PLoS ONE">
        <title>The draft genome of Kipferlia bialata reveals reductive genome evolution in fornicate parasites.</title>
        <authorList>
            <person name="Tanifuji G."/>
            <person name="Takabayashi S."/>
            <person name="Kume K."/>
            <person name="Takagi M."/>
            <person name="Nakayama T."/>
            <person name="Kamikawa R."/>
            <person name="Inagaki Y."/>
            <person name="Hashimoto T."/>
        </authorList>
    </citation>
    <scope>NUCLEOTIDE SEQUENCE [LARGE SCALE GENOMIC DNA]</scope>
    <source>
        <strain evidence="2">NY0173</strain>
    </source>
</reference>
<dbReference type="Gene3D" id="2.130.10.10">
    <property type="entry name" value="YVTN repeat-like/Quinoprotein amine dehydrogenase"/>
    <property type="match status" value="1"/>
</dbReference>
<organism evidence="2 3">
    <name type="scientific">Kipferlia bialata</name>
    <dbReference type="NCBI Taxonomy" id="797122"/>
    <lineage>
        <taxon>Eukaryota</taxon>
        <taxon>Metamonada</taxon>
        <taxon>Carpediemonas-like organisms</taxon>
        <taxon>Kipferlia</taxon>
    </lineage>
</organism>
<feature type="non-terminal residue" evidence="2">
    <location>
        <position position="1"/>
    </location>
</feature>
<dbReference type="PROSITE" id="PS50082">
    <property type="entry name" value="WD_REPEATS_2"/>
    <property type="match status" value="1"/>
</dbReference>
<dbReference type="AlphaFoldDB" id="A0A9K3D9V3"/>
<evidence type="ECO:0000256" key="1">
    <source>
        <dbReference type="PROSITE-ProRule" id="PRU00221"/>
    </source>
</evidence>
<accession>A0A9K3D9V3</accession>
<dbReference type="EMBL" id="BDIP01008417">
    <property type="protein sequence ID" value="GIQ91833.1"/>
    <property type="molecule type" value="Genomic_DNA"/>
</dbReference>
<name>A0A9K3D9V3_9EUKA</name>
<feature type="non-terminal residue" evidence="2">
    <location>
        <position position="74"/>
    </location>
</feature>
<dbReference type="InterPro" id="IPR015943">
    <property type="entry name" value="WD40/YVTN_repeat-like_dom_sf"/>
</dbReference>
<dbReference type="OrthoDB" id="538223at2759"/>
<protein>
    <submittedName>
        <fullName evidence="2">Uncharacterized protein</fullName>
    </submittedName>
</protein>
<dbReference type="Proteomes" id="UP000265618">
    <property type="component" value="Unassembled WGS sequence"/>
</dbReference>